<sequence>MKLVDCPLCNGTSKHYHTKRQREFLQCSLCLSVFTHPDCFLTPEEEKAHYLCHNNDPEDVRYQNFLSPVTNLILNDFNKNHKGLDFGAGTGSPIVKVLTDNSYDINQYDLFFYNDPEKLNQKYDYIACTEVAEHFKEPHKEFAQLRDMLLPGGKLYIMTDMFDENRDFASWFYKTDPTHVFLYHPKAFEWIASAFDFKNVHINGRVITLQA</sequence>
<dbReference type="Proteomes" id="UP001597480">
    <property type="component" value="Unassembled WGS sequence"/>
</dbReference>
<keyword evidence="1" id="KW-0808">Transferase</keyword>
<dbReference type="RefSeq" id="WP_379821929.1">
    <property type="nucleotide sequence ID" value="NZ_JBHUMD010000027.1"/>
</dbReference>
<organism evidence="1 2">
    <name type="scientific">Flavobacterium suzhouense</name>
    <dbReference type="NCBI Taxonomy" id="1529638"/>
    <lineage>
        <taxon>Bacteria</taxon>
        <taxon>Pseudomonadati</taxon>
        <taxon>Bacteroidota</taxon>
        <taxon>Flavobacteriia</taxon>
        <taxon>Flavobacteriales</taxon>
        <taxon>Flavobacteriaceae</taxon>
        <taxon>Flavobacterium</taxon>
    </lineage>
</organism>
<keyword evidence="2" id="KW-1185">Reference proteome</keyword>
<dbReference type="Pfam" id="PF13489">
    <property type="entry name" value="Methyltransf_23"/>
    <property type="match status" value="1"/>
</dbReference>
<comment type="caution">
    <text evidence="1">The sequence shown here is derived from an EMBL/GenBank/DDBJ whole genome shotgun (WGS) entry which is preliminary data.</text>
</comment>
<dbReference type="EC" id="2.1.1.-" evidence="1"/>
<name>A0ABW5NXD8_9FLAO</name>
<dbReference type="Gene3D" id="3.40.50.150">
    <property type="entry name" value="Vaccinia Virus protein VP39"/>
    <property type="match status" value="1"/>
</dbReference>
<keyword evidence="1" id="KW-0489">Methyltransferase</keyword>
<evidence type="ECO:0000313" key="2">
    <source>
        <dbReference type="Proteomes" id="UP001597480"/>
    </source>
</evidence>
<evidence type="ECO:0000313" key="1">
    <source>
        <dbReference type="EMBL" id="MFD2603238.1"/>
    </source>
</evidence>
<reference evidence="2" key="1">
    <citation type="journal article" date="2019" name="Int. J. Syst. Evol. Microbiol.">
        <title>The Global Catalogue of Microorganisms (GCM) 10K type strain sequencing project: providing services to taxonomists for standard genome sequencing and annotation.</title>
        <authorList>
            <consortium name="The Broad Institute Genomics Platform"/>
            <consortium name="The Broad Institute Genome Sequencing Center for Infectious Disease"/>
            <person name="Wu L."/>
            <person name="Ma J."/>
        </authorList>
    </citation>
    <scope>NUCLEOTIDE SEQUENCE [LARGE SCALE GENOMIC DNA]</scope>
    <source>
        <strain evidence="2">KCTC 42107</strain>
    </source>
</reference>
<proteinExistence type="predicted"/>
<accession>A0ABW5NXD8</accession>
<protein>
    <submittedName>
        <fullName evidence="1">Class I SAM-dependent methyltransferase</fullName>
        <ecNumber evidence="1">2.1.1.-</ecNumber>
    </submittedName>
</protein>
<dbReference type="GO" id="GO:0032259">
    <property type="term" value="P:methylation"/>
    <property type="evidence" value="ECO:0007669"/>
    <property type="project" value="UniProtKB-KW"/>
</dbReference>
<gene>
    <name evidence="1" type="ORF">ACFSR3_14340</name>
</gene>
<dbReference type="EMBL" id="JBHUMD010000027">
    <property type="protein sequence ID" value="MFD2603238.1"/>
    <property type="molecule type" value="Genomic_DNA"/>
</dbReference>
<dbReference type="SUPFAM" id="SSF53335">
    <property type="entry name" value="S-adenosyl-L-methionine-dependent methyltransferases"/>
    <property type="match status" value="1"/>
</dbReference>
<dbReference type="GO" id="GO:0008168">
    <property type="term" value="F:methyltransferase activity"/>
    <property type="evidence" value="ECO:0007669"/>
    <property type="project" value="UniProtKB-KW"/>
</dbReference>
<dbReference type="InterPro" id="IPR029063">
    <property type="entry name" value="SAM-dependent_MTases_sf"/>
</dbReference>